<dbReference type="Proteomes" id="UP001168528">
    <property type="component" value="Unassembled WGS sequence"/>
</dbReference>
<keyword evidence="4" id="KW-0732">Signal</keyword>
<evidence type="ECO:0000259" key="5">
    <source>
        <dbReference type="PROSITE" id="PS51910"/>
    </source>
</evidence>
<dbReference type="InterPro" id="IPR017853">
    <property type="entry name" value="GH"/>
</dbReference>
<organism evidence="6 7">
    <name type="scientific">Rhodocytophaga aerolata</name>
    <dbReference type="NCBI Taxonomy" id="455078"/>
    <lineage>
        <taxon>Bacteria</taxon>
        <taxon>Pseudomonadati</taxon>
        <taxon>Bacteroidota</taxon>
        <taxon>Cytophagia</taxon>
        <taxon>Cytophagales</taxon>
        <taxon>Rhodocytophagaceae</taxon>
        <taxon>Rhodocytophaga</taxon>
    </lineage>
</organism>
<dbReference type="PANTHER" id="PTHR11177">
    <property type="entry name" value="CHITINASE"/>
    <property type="match status" value="1"/>
</dbReference>
<dbReference type="CDD" id="cd06548">
    <property type="entry name" value="GH18_chitinase"/>
    <property type="match status" value="1"/>
</dbReference>
<dbReference type="Pfam" id="PF00704">
    <property type="entry name" value="Glyco_hydro_18"/>
    <property type="match status" value="1"/>
</dbReference>
<gene>
    <name evidence="6" type="ORF">Q0590_24585</name>
</gene>
<dbReference type="InterPro" id="IPR029070">
    <property type="entry name" value="Chitinase_insertion_sf"/>
</dbReference>
<dbReference type="Gene3D" id="3.10.50.10">
    <property type="match status" value="1"/>
</dbReference>
<evidence type="ECO:0000313" key="7">
    <source>
        <dbReference type="Proteomes" id="UP001168528"/>
    </source>
</evidence>
<dbReference type="InterPro" id="IPR011583">
    <property type="entry name" value="Chitinase_II/V-like_cat"/>
</dbReference>
<evidence type="ECO:0000256" key="3">
    <source>
        <dbReference type="ARBA" id="ARBA00023024"/>
    </source>
</evidence>
<dbReference type="PANTHER" id="PTHR11177:SF317">
    <property type="entry name" value="CHITINASE 12-RELATED"/>
    <property type="match status" value="1"/>
</dbReference>
<keyword evidence="6" id="KW-0378">Hydrolase</keyword>
<dbReference type="InterPro" id="IPR001223">
    <property type="entry name" value="Glyco_hydro18_cat"/>
</dbReference>
<dbReference type="Gene3D" id="3.20.20.80">
    <property type="entry name" value="Glycosidases"/>
    <property type="match status" value="1"/>
</dbReference>
<dbReference type="InterPro" id="IPR050314">
    <property type="entry name" value="Glycosyl_Hydrlase_18"/>
</dbReference>
<keyword evidence="3" id="KW-0624">Polysaccharide degradation</keyword>
<feature type="chain" id="PRO_5045133872" description="chitinase" evidence="4">
    <location>
        <begin position="28"/>
        <end position="376"/>
    </location>
</feature>
<accession>A0ABT8RBJ2</accession>
<evidence type="ECO:0000256" key="1">
    <source>
        <dbReference type="ARBA" id="ARBA00000822"/>
    </source>
</evidence>
<evidence type="ECO:0000256" key="2">
    <source>
        <dbReference type="ARBA" id="ARBA00012729"/>
    </source>
</evidence>
<dbReference type="PROSITE" id="PS51910">
    <property type="entry name" value="GH18_2"/>
    <property type="match status" value="1"/>
</dbReference>
<comment type="caution">
    <text evidence="6">The sequence shown here is derived from an EMBL/GenBank/DDBJ whole genome shotgun (WGS) entry which is preliminary data.</text>
</comment>
<evidence type="ECO:0000256" key="4">
    <source>
        <dbReference type="SAM" id="SignalP"/>
    </source>
</evidence>
<feature type="domain" description="GH18" evidence="5">
    <location>
        <begin position="31"/>
        <end position="368"/>
    </location>
</feature>
<dbReference type="GO" id="GO:0016787">
    <property type="term" value="F:hydrolase activity"/>
    <property type="evidence" value="ECO:0007669"/>
    <property type="project" value="UniProtKB-KW"/>
</dbReference>
<proteinExistence type="predicted"/>
<name>A0ABT8RBJ2_9BACT</name>
<dbReference type="RefSeq" id="WP_302040279.1">
    <property type="nucleotide sequence ID" value="NZ_JAUKPO010000019.1"/>
</dbReference>
<reference evidence="6" key="1">
    <citation type="submission" date="2023-07" db="EMBL/GenBank/DDBJ databases">
        <title>The genome sequence of Rhodocytophaga aerolata KACC 12507.</title>
        <authorList>
            <person name="Zhang X."/>
        </authorList>
    </citation>
    <scope>NUCLEOTIDE SEQUENCE</scope>
    <source>
        <strain evidence="6">KACC 12507</strain>
    </source>
</reference>
<dbReference type="SUPFAM" id="SSF51445">
    <property type="entry name" value="(Trans)glycosidases"/>
    <property type="match status" value="1"/>
</dbReference>
<dbReference type="SMART" id="SM00636">
    <property type="entry name" value="Glyco_18"/>
    <property type="match status" value="1"/>
</dbReference>
<feature type="signal peptide" evidence="4">
    <location>
        <begin position="1"/>
        <end position="27"/>
    </location>
</feature>
<keyword evidence="3" id="KW-0119">Carbohydrate metabolism</keyword>
<dbReference type="EMBL" id="JAUKPO010000019">
    <property type="protein sequence ID" value="MDO1449476.1"/>
    <property type="molecule type" value="Genomic_DNA"/>
</dbReference>
<dbReference type="EC" id="3.2.1.14" evidence="2"/>
<dbReference type="SUPFAM" id="SSF54556">
    <property type="entry name" value="Chitinase insertion domain"/>
    <property type="match status" value="1"/>
</dbReference>
<sequence length="376" mass="42066">MMFLKRIPLLFSLILSSIALLPGFSQTTNNFNVIAYFAGNAAQLDSFKVANITHLIYCFGHLQGNSFTLGKPADTLIINKMVALKRQQPHLKVLLSLGGWGGCETCSPVFSTHAGRLAFAESVKVMQTRLHTDGIDLDWEYPAIEGLPGHPYGPADRKNFTLLVQQLRKTLGKESIISFAAGGFTEFLDKSVEWKKVMKEVDFVNLMTYDLVNGYATKTGHHTPLYATSQQAESTDHAVQYLRKLGIDSRQLVIGGAFYARVFENVASTNQGLYQSAKFKSGIGYKQFFPTLTPDKGYAYYWDEEAKAPYLYNAQEKLFVTFDDRRSIELKTKYVVDQQLGGIMFWQLADDLPEEGLLDAIADVKKSYRPAASTIK</sequence>
<keyword evidence="3" id="KW-0146">Chitin degradation</keyword>
<keyword evidence="7" id="KW-1185">Reference proteome</keyword>
<comment type="catalytic activity">
    <reaction evidence="1">
        <text>Random endo-hydrolysis of N-acetyl-beta-D-glucosaminide (1-&gt;4)-beta-linkages in chitin and chitodextrins.</text>
        <dbReference type="EC" id="3.2.1.14"/>
    </reaction>
</comment>
<protein>
    <recommendedName>
        <fullName evidence="2">chitinase</fullName>
        <ecNumber evidence="2">3.2.1.14</ecNumber>
    </recommendedName>
</protein>
<evidence type="ECO:0000313" key="6">
    <source>
        <dbReference type="EMBL" id="MDO1449476.1"/>
    </source>
</evidence>